<name>G8QQB6_SPHPG</name>
<protein>
    <submittedName>
        <fullName evidence="2">Cupin domain-containing protein</fullName>
    </submittedName>
</protein>
<dbReference type="InterPro" id="IPR014710">
    <property type="entry name" value="RmlC-like_jellyroll"/>
</dbReference>
<evidence type="ECO:0000313" key="3">
    <source>
        <dbReference type="Proteomes" id="UP000005632"/>
    </source>
</evidence>
<dbReference type="PANTHER" id="PTHR37694:SF1">
    <property type="entry name" value="SLR8022 PROTEIN"/>
    <property type="match status" value="1"/>
</dbReference>
<keyword evidence="3" id="KW-1185">Reference proteome</keyword>
<reference evidence="2 3" key="1">
    <citation type="submission" date="2011-11" db="EMBL/GenBank/DDBJ databases">
        <title>Complete sequence of Spirochaeta sp. grapes.</title>
        <authorList>
            <consortium name="US DOE Joint Genome Institute"/>
            <person name="Lucas S."/>
            <person name="Han J."/>
            <person name="Lapidus A."/>
            <person name="Cheng J.-F."/>
            <person name="Goodwin L."/>
            <person name="Pitluck S."/>
            <person name="Peters L."/>
            <person name="Ovchinnikova G."/>
            <person name="Munk A.C."/>
            <person name="Detter J.C."/>
            <person name="Han C."/>
            <person name="Tapia R."/>
            <person name="Land M."/>
            <person name="Hauser L."/>
            <person name="Kyrpides N."/>
            <person name="Ivanova N."/>
            <person name="Pagani I."/>
            <person name="Ritalahtilisa K."/>
            <person name="Loeffler F."/>
            <person name="Woyke T."/>
        </authorList>
    </citation>
    <scope>NUCLEOTIDE SEQUENCE [LARGE SCALE GENOMIC DNA]</scope>
    <source>
        <strain evidence="3">ATCC BAA-1885 / DSM 22778 / Grapes</strain>
    </source>
</reference>
<dbReference type="AlphaFoldDB" id="G8QQB6"/>
<dbReference type="HOGENOM" id="CLU_116722_4_1_12"/>
<dbReference type="EMBL" id="CP003155">
    <property type="protein sequence ID" value="AEV29761.1"/>
    <property type="molecule type" value="Genomic_DNA"/>
</dbReference>
<dbReference type="InterPro" id="IPR011051">
    <property type="entry name" value="RmlC_Cupin_sf"/>
</dbReference>
<dbReference type="CDD" id="cd02222">
    <property type="entry name" value="cupin_TM1459-like"/>
    <property type="match status" value="1"/>
</dbReference>
<gene>
    <name evidence="2" type="ordered locus">SpiGrapes_1974</name>
</gene>
<dbReference type="Gene3D" id="2.60.120.10">
    <property type="entry name" value="Jelly Rolls"/>
    <property type="match status" value="1"/>
</dbReference>
<dbReference type="InterPro" id="IPR013096">
    <property type="entry name" value="Cupin_2"/>
</dbReference>
<dbReference type="Pfam" id="PF07883">
    <property type="entry name" value="Cupin_2"/>
    <property type="match status" value="1"/>
</dbReference>
<organism evidence="2 3">
    <name type="scientific">Sphaerochaeta pleomorpha (strain ATCC BAA-1885 / DSM 22778 / Grapes)</name>
    <dbReference type="NCBI Taxonomy" id="158190"/>
    <lineage>
        <taxon>Bacteria</taxon>
        <taxon>Pseudomonadati</taxon>
        <taxon>Spirochaetota</taxon>
        <taxon>Spirochaetia</taxon>
        <taxon>Spirochaetales</taxon>
        <taxon>Sphaerochaetaceae</taxon>
        <taxon>Sphaerochaeta</taxon>
    </lineage>
</organism>
<dbReference type="eggNOG" id="COG1917">
    <property type="taxonomic scope" value="Bacteria"/>
</dbReference>
<dbReference type="STRING" id="158190.SpiGrapes_1974"/>
<feature type="domain" description="Cupin type-2" evidence="1">
    <location>
        <begin position="41"/>
        <end position="109"/>
    </location>
</feature>
<sequence length="115" mass="13031">MFVSHRDEITKKELEGKGISRVTKQVLIGPDQGWKDYVMRMFTLGKEGYAPRHSHPWQHILYAVEGKGTLFMDGKDYPLTPGSTAYVPSDIEHQVLNAGTDNFVFICIVPEYGDK</sequence>
<accession>G8QQB6</accession>
<dbReference type="Proteomes" id="UP000005632">
    <property type="component" value="Chromosome"/>
</dbReference>
<dbReference type="KEGG" id="sgp:SpiGrapes_1974"/>
<dbReference type="RefSeq" id="WP_014270604.1">
    <property type="nucleotide sequence ID" value="NC_016633.1"/>
</dbReference>
<proteinExistence type="predicted"/>
<evidence type="ECO:0000313" key="2">
    <source>
        <dbReference type="EMBL" id="AEV29761.1"/>
    </source>
</evidence>
<dbReference type="OrthoDB" id="9791297at2"/>
<evidence type="ECO:0000259" key="1">
    <source>
        <dbReference type="Pfam" id="PF07883"/>
    </source>
</evidence>
<dbReference type="PANTHER" id="PTHR37694">
    <property type="entry name" value="SLR8022 PROTEIN"/>
    <property type="match status" value="1"/>
</dbReference>
<dbReference type="SUPFAM" id="SSF51182">
    <property type="entry name" value="RmlC-like cupins"/>
    <property type="match status" value="1"/>
</dbReference>